<feature type="compositionally biased region" description="Low complexity" evidence="1">
    <location>
        <begin position="37"/>
        <end position="47"/>
    </location>
</feature>
<dbReference type="EMBL" id="CCNB01000003">
    <property type="protein sequence ID" value="CDX20862.1"/>
    <property type="molecule type" value="Genomic_DNA"/>
</dbReference>
<evidence type="ECO:0000313" key="2">
    <source>
        <dbReference type="EMBL" id="CDX20862.1"/>
    </source>
</evidence>
<dbReference type="AlphaFoldDB" id="A0A090DV36"/>
<protein>
    <submittedName>
        <fullName evidence="2">Uncharacterized protein</fullName>
    </submittedName>
</protein>
<accession>A0A090DV36</accession>
<evidence type="ECO:0000313" key="3">
    <source>
        <dbReference type="Proteomes" id="UP000046373"/>
    </source>
</evidence>
<organism evidence="2 3">
    <name type="scientific">Mesorhizobium plurifarium</name>
    <dbReference type="NCBI Taxonomy" id="69974"/>
    <lineage>
        <taxon>Bacteria</taxon>
        <taxon>Pseudomonadati</taxon>
        <taxon>Pseudomonadota</taxon>
        <taxon>Alphaproteobacteria</taxon>
        <taxon>Hyphomicrobiales</taxon>
        <taxon>Phyllobacteriaceae</taxon>
        <taxon>Mesorhizobium</taxon>
    </lineage>
</organism>
<feature type="region of interest" description="Disordered" evidence="1">
    <location>
        <begin position="1"/>
        <end position="80"/>
    </location>
</feature>
<name>A0A090DV36_MESPL</name>
<evidence type="ECO:0000256" key="1">
    <source>
        <dbReference type="SAM" id="MobiDB-lite"/>
    </source>
</evidence>
<dbReference type="Proteomes" id="UP000046373">
    <property type="component" value="Unassembled WGS sequence"/>
</dbReference>
<gene>
    <name evidence="2" type="ORF">MPLDJ20_110344</name>
</gene>
<sequence length="80" mass="8796">MAFVPPSLAQPPLRRGFAAPPLPRLWRGRGKGRLEKSSPPLSESSPSARPWGIDRFNHPEGNSWKTLNRPGRPSPFSSPA</sequence>
<reference evidence="2 3" key="1">
    <citation type="submission" date="2014-08" db="EMBL/GenBank/DDBJ databases">
        <authorList>
            <person name="Moulin Lionel"/>
        </authorList>
    </citation>
    <scope>NUCLEOTIDE SEQUENCE [LARGE SCALE GENOMIC DNA]</scope>
</reference>
<proteinExistence type="predicted"/>